<dbReference type="RefSeq" id="WP_153817275.1">
    <property type="nucleotide sequence ID" value="NZ_WJIE01000001.1"/>
</dbReference>
<name>A0A6N7PEG1_9BACT</name>
<evidence type="ECO:0000313" key="2">
    <source>
        <dbReference type="EMBL" id="MRG90349.1"/>
    </source>
</evidence>
<feature type="region of interest" description="Disordered" evidence="1">
    <location>
        <begin position="1"/>
        <end position="24"/>
    </location>
</feature>
<evidence type="ECO:0000313" key="3">
    <source>
        <dbReference type="Proteomes" id="UP000440224"/>
    </source>
</evidence>
<sequence length="106" mass="11594">MKKTKAQASTPATTATPAEEEPEELITELALGSDGRIYVNASHLTAKEREGRRMFQGYAMTPEEAQRAAAAVHQIAFNVTVSAKRKATPRMNSATRPPATRSRPKR</sequence>
<accession>A0A6N7PEG1</accession>
<comment type="caution">
    <text evidence="2">The sequence shown here is derived from an EMBL/GenBank/DDBJ whole genome shotgun (WGS) entry which is preliminary data.</text>
</comment>
<dbReference type="Proteomes" id="UP000440224">
    <property type="component" value="Unassembled WGS sequence"/>
</dbReference>
<gene>
    <name evidence="2" type="ORF">GF068_00185</name>
</gene>
<dbReference type="AlphaFoldDB" id="A0A6N7PEG1"/>
<protein>
    <submittedName>
        <fullName evidence="2">Uncharacterized protein</fullName>
    </submittedName>
</protein>
<reference evidence="2 3" key="1">
    <citation type="submission" date="2019-10" db="EMBL/GenBank/DDBJ databases">
        <title>A soil myxobacterium in the family Polyangiaceae.</title>
        <authorList>
            <person name="Li Y."/>
            <person name="Wang J."/>
        </authorList>
    </citation>
    <scope>NUCLEOTIDE SEQUENCE [LARGE SCALE GENOMIC DNA]</scope>
    <source>
        <strain evidence="2 3">DSM 14734</strain>
    </source>
</reference>
<feature type="region of interest" description="Disordered" evidence="1">
    <location>
        <begin position="83"/>
        <end position="106"/>
    </location>
</feature>
<proteinExistence type="predicted"/>
<dbReference type="EMBL" id="WJIE01000001">
    <property type="protein sequence ID" value="MRG90349.1"/>
    <property type="molecule type" value="Genomic_DNA"/>
</dbReference>
<organism evidence="2 3">
    <name type="scientific">Polyangium spumosum</name>
    <dbReference type="NCBI Taxonomy" id="889282"/>
    <lineage>
        <taxon>Bacteria</taxon>
        <taxon>Pseudomonadati</taxon>
        <taxon>Myxococcota</taxon>
        <taxon>Polyangia</taxon>
        <taxon>Polyangiales</taxon>
        <taxon>Polyangiaceae</taxon>
        <taxon>Polyangium</taxon>
    </lineage>
</organism>
<feature type="compositionally biased region" description="Low complexity" evidence="1">
    <location>
        <begin position="1"/>
        <end position="17"/>
    </location>
</feature>
<evidence type="ECO:0000256" key="1">
    <source>
        <dbReference type="SAM" id="MobiDB-lite"/>
    </source>
</evidence>
<keyword evidence="3" id="KW-1185">Reference proteome</keyword>